<evidence type="ECO:0000313" key="1">
    <source>
        <dbReference type="EMBL" id="KAJ2984572.1"/>
    </source>
</evidence>
<comment type="caution">
    <text evidence="1">The sequence shown here is derived from an EMBL/GenBank/DDBJ whole genome shotgun (WGS) entry which is preliminary data.</text>
</comment>
<keyword evidence="2" id="KW-1185">Reference proteome</keyword>
<sequence length="93" mass="10573">MDSQNTFGAKSGGFFIKAFTQALRKNPHQTHTELLHSIRGELAKRVADHNMKLRKKGMVLSPEEEAISPRAQVCIYTLQSQKMRNGLTKRHLI</sequence>
<dbReference type="Proteomes" id="UP001144978">
    <property type="component" value="Unassembled WGS sequence"/>
</dbReference>
<reference evidence="1" key="1">
    <citation type="submission" date="2022-08" db="EMBL/GenBank/DDBJ databases">
        <title>Genome Sequence of Pycnoporus sanguineus.</title>
        <authorList>
            <person name="Buettner E."/>
        </authorList>
    </citation>
    <scope>NUCLEOTIDE SEQUENCE</scope>
    <source>
        <strain evidence="1">CG-C14</strain>
    </source>
</reference>
<accession>A0ACC1P0F8</accession>
<dbReference type="EMBL" id="JANSHE010003777">
    <property type="protein sequence ID" value="KAJ2984572.1"/>
    <property type="molecule type" value="Genomic_DNA"/>
</dbReference>
<evidence type="ECO:0000313" key="2">
    <source>
        <dbReference type="Proteomes" id="UP001144978"/>
    </source>
</evidence>
<protein>
    <submittedName>
        <fullName evidence="1">Uncharacterized protein</fullName>
    </submittedName>
</protein>
<proteinExistence type="predicted"/>
<organism evidence="1 2">
    <name type="scientific">Trametes sanguinea</name>
    <dbReference type="NCBI Taxonomy" id="158606"/>
    <lineage>
        <taxon>Eukaryota</taxon>
        <taxon>Fungi</taxon>
        <taxon>Dikarya</taxon>
        <taxon>Basidiomycota</taxon>
        <taxon>Agaricomycotina</taxon>
        <taxon>Agaricomycetes</taxon>
        <taxon>Polyporales</taxon>
        <taxon>Polyporaceae</taxon>
        <taxon>Trametes</taxon>
    </lineage>
</organism>
<name>A0ACC1P0F8_9APHY</name>
<gene>
    <name evidence="1" type="ORF">NUW54_g10462</name>
</gene>